<dbReference type="AlphaFoldDB" id="A0AA36F0J6"/>
<name>A0AA36F0J6_OCTVU</name>
<keyword evidence="2" id="KW-1185">Reference proteome</keyword>
<evidence type="ECO:0000313" key="1">
    <source>
        <dbReference type="EMBL" id="CAI9719120.1"/>
    </source>
</evidence>
<gene>
    <name evidence="1" type="ORF">OCTVUL_1B010095</name>
</gene>
<organism evidence="1 2">
    <name type="scientific">Octopus vulgaris</name>
    <name type="common">Common octopus</name>
    <dbReference type="NCBI Taxonomy" id="6645"/>
    <lineage>
        <taxon>Eukaryota</taxon>
        <taxon>Metazoa</taxon>
        <taxon>Spiralia</taxon>
        <taxon>Lophotrochozoa</taxon>
        <taxon>Mollusca</taxon>
        <taxon>Cephalopoda</taxon>
        <taxon>Coleoidea</taxon>
        <taxon>Octopodiformes</taxon>
        <taxon>Octopoda</taxon>
        <taxon>Incirrata</taxon>
        <taxon>Octopodidae</taxon>
        <taxon>Octopus</taxon>
    </lineage>
</organism>
<reference evidence="1" key="1">
    <citation type="submission" date="2023-08" db="EMBL/GenBank/DDBJ databases">
        <authorList>
            <person name="Alioto T."/>
            <person name="Alioto T."/>
            <person name="Gomez Garrido J."/>
        </authorList>
    </citation>
    <scope>NUCLEOTIDE SEQUENCE</scope>
</reference>
<protein>
    <submittedName>
        <fullName evidence="1">Uncharacterized protein</fullName>
    </submittedName>
</protein>
<proteinExistence type="predicted"/>
<sequence>MANTSWITRKSNFVDIRITEETWSFRTSIVTNLSDLILPVNFHDTDTSTANERGHSVKHEENRDLAEDLGSDLIFLLMMSLTG</sequence>
<accession>A0AA36F0J6</accession>
<evidence type="ECO:0000313" key="2">
    <source>
        <dbReference type="Proteomes" id="UP001162480"/>
    </source>
</evidence>
<dbReference type="EMBL" id="OX597816">
    <property type="protein sequence ID" value="CAI9719120.1"/>
    <property type="molecule type" value="Genomic_DNA"/>
</dbReference>
<dbReference type="Proteomes" id="UP001162480">
    <property type="component" value="Chromosome 3"/>
</dbReference>